<accession>A0A3S2X8F4</accession>
<keyword evidence="1" id="KW-1133">Transmembrane helix</keyword>
<evidence type="ECO:0000313" key="2">
    <source>
        <dbReference type="EMBL" id="RVT61628.1"/>
    </source>
</evidence>
<dbReference type="Proteomes" id="UP000288024">
    <property type="component" value="Unassembled WGS sequence"/>
</dbReference>
<feature type="transmembrane region" description="Helical" evidence="1">
    <location>
        <begin position="82"/>
        <end position="99"/>
    </location>
</feature>
<feature type="transmembrane region" description="Helical" evidence="1">
    <location>
        <begin position="105"/>
        <end position="121"/>
    </location>
</feature>
<keyword evidence="3" id="KW-1185">Reference proteome</keyword>
<reference evidence="2 3" key="1">
    <citation type="submission" date="2019-01" db="EMBL/GenBank/DDBJ databases">
        <title>Bacillus sp. M5HDSG1-1, whole genome shotgun sequence.</title>
        <authorList>
            <person name="Tuo L."/>
        </authorList>
    </citation>
    <scope>NUCLEOTIDE SEQUENCE [LARGE SCALE GENOMIC DNA]</scope>
    <source>
        <strain evidence="2 3">M5HDSG1-1</strain>
    </source>
</reference>
<proteinExistence type="predicted"/>
<name>A0A3S2X8F4_9BACI</name>
<protein>
    <submittedName>
        <fullName evidence="2">Uncharacterized protein</fullName>
    </submittedName>
</protein>
<sequence>MSSISENEVSLLSENARNFYDYIKEYENSQDFIENPQMVLANYINEIEKENPRSKKEGRIGGITYKEYKISNSKLKELKKNVAYNAGFWGIAAAVAKVWSKSPTVLTAFLVAIPALGIAILDKCNKKSKGIIIIKAGTGATNTYFCKSQ</sequence>
<dbReference type="AlphaFoldDB" id="A0A3S2X8F4"/>
<keyword evidence="1" id="KW-0812">Transmembrane</keyword>
<evidence type="ECO:0000256" key="1">
    <source>
        <dbReference type="SAM" id="Phobius"/>
    </source>
</evidence>
<evidence type="ECO:0000313" key="3">
    <source>
        <dbReference type="Proteomes" id="UP000288024"/>
    </source>
</evidence>
<gene>
    <name evidence="2" type="ORF">EM808_15410</name>
</gene>
<comment type="caution">
    <text evidence="2">The sequence shown here is derived from an EMBL/GenBank/DDBJ whole genome shotgun (WGS) entry which is preliminary data.</text>
</comment>
<dbReference type="EMBL" id="RZTZ01000005">
    <property type="protein sequence ID" value="RVT61628.1"/>
    <property type="molecule type" value="Genomic_DNA"/>
</dbReference>
<organism evidence="2 3">
    <name type="scientific">Niallia taxi</name>
    <dbReference type="NCBI Taxonomy" id="2499688"/>
    <lineage>
        <taxon>Bacteria</taxon>
        <taxon>Bacillati</taxon>
        <taxon>Bacillota</taxon>
        <taxon>Bacilli</taxon>
        <taxon>Bacillales</taxon>
        <taxon>Bacillaceae</taxon>
        <taxon>Niallia</taxon>
    </lineage>
</organism>
<dbReference type="RefSeq" id="WP_127739085.1">
    <property type="nucleotide sequence ID" value="NZ_RZTZ01000005.1"/>
</dbReference>
<keyword evidence="1" id="KW-0472">Membrane</keyword>